<dbReference type="CDD" id="cd02440">
    <property type="entry name" value="AdoMet_MTases"/>
    <property type="match status" value="1"/>
</dbReference>
<dbReference type="Gene3D" id="3.40.50.150">
    <property type="entry name" value="Vaccinia Virus protein VP39"/>
    <property type="match status" value="1"/>
</dbReference>
<dbReference type="Pfam" id="PF08241">
    <property type="entry name" value="Methyltransf_11"/>
    <property type="match status" value="1"/>
</dbReference>
<dbReference type="GO" id="GO:0032259">
    <property type="term" value="P:methylation"/>
    <property type="evidence" value="ECO:0007669"/>
    <property type="project" value="UniProtKB-KW"/>
</dbReference>
<evidence type="ECO:0000256" key="3">
    <source>
        <dbReference type="ARBA" id="ARBA00022679"/>
    </source>
</evidence>
<dbReference type="GO" id="GO:0008757">
    <property type="term" value="F:S-adenosylmethionine-dependent methyltransferase activity"/>
    <property type="evidence" value="ECO:0007669"/>
    <property type="project" value="InterPro"/>
</dbReference>
<dbReference type="SUPFAM" id="SSF53335">
    <property type="entry name" value="S-adenosyl-L-methionine-dependent methyltransferases"/>
    <property type="match status" value="1"/>
</dbReference>
<organism evidence="5 6">
    <name type="scientific">Amycolatopsis saalfeldensis</name>
    <dbReference type="NCBI Taxonomy" id="394193"/>
    <lineage>
        <taxon>Bacteria</taxon>
        <taxon>Bacillati</taxon>
        <taxon>Actinomycetota</taxon>
        <taxon>Actinomycetes</taxon>
        <taxon>Pseudonocardiales</taxon>
        <taxon>Pseudonocardiaceae</taxon>
        <taxon>Amycolatopsis</taxon>
    </lineage>
</organism>
<dbReference type="InterPro" id="IPR013216">
    <property type="entry name" value="Methyltransf_11"/>
</dbReference>
<dbReference type="AlphaFoldDB" id="A0A1H8Q2L4"/>
<dbReference type="InterPro" id="IPR029063">
    <property type="entry name" value="SAM-dependent_MTases_sf"/>
</dbReference>
<feature type="domain" description="Methyltransferase type 11" evidence="4">
    <location>
        <begin position="51"/>
        <end position="144"/>
    </location>
</feature>
<protein>
    <submittedName>
        <fullName evidence="5">Methyltransferase domain-containing protein</fullName>
    </submittedName>
</protein>
<dbReference type="RefSeq" id="WP_091611000.1">
    <property type="nucleotide sequence ID" value="NZ_FOEF01000001.1"/>
</dbReference>
<keyword evidence="6" id="KW-1185">Reference proteome</keyword>
<dbReference type="PANTHER" id="PTHR44942">
    <property type="entry name" value="METHYLTRANSF_11 DOMAIN-CONTAINING PROTEIN"/>
    <property type="match status" value="1"/>
</dbReference>
<evidence type="ECO:0000313" key="5">
    <source>
        <dbReference type="EMBL" id="SEO48003.1"/>
    </source>
</evidence>
<dbReference type="EMBL" id="FOEF01000001">
    <property type="protein sequence ID" value="SEO48003.1"/>
    <property type="molecule type" value="Genomic_DNA"/>
</dbReference>
<dbReference type="OrthoDB" id="65624at2"/>
<sequence length="272" mass="28896">MSASAEDFLRRYHDRNPDANSTLGLSGQVVGDGRKSYDVLADRVAGARRVLDLGCGDGVLLEILAGRGAEVLAGIDLSSGELDAARRRPALAGADLRQGRAQELPFEDGSFDAVVSHMALMLMADVPVIAAEAARVLAPGGTFAVAVGAGPADAAEVFLSLARPMFDAVPKERQLPKAGDPRTRRRDGLDELLAPAGFEPVSWDTLVLDLGGPAEEVWHRCCETYYPVSTLDDAQLAELRVAFEASTRELLTEDGRLPSGAKMSLAVTRLRS</sequence>
<evidence type="ECO:0000313" key="6">
    <source>
        <dbReference type="Proteomes" id="UP000198582"/>
    </source>
</evidence>
<dbReference type="Proteomes" id="UP000198582">
    <property type="component" value="Unassembled WGS sequence"/>
</dbReference>
<evidence type="ECO:0000256" key="2">
    <source>
        <dbReference type="ARBA" id="ARBA00022603"/>
    </source>
</evidence>
<keyword evidence="3 5" id="KW-0808">Transferase</keyword>
<evidence type="ECO:0000259" key="4">
    <source>
        <dbReference type="Pfam" id="PF08241"/>
    </source>
</evidence>
<evidence type="ECO:0000256" key="1">
    <source>
        <dbReference type="ARBA" id="ARBA00008361"/>
    </source>
</evidence>
<comment type="similarity">
    <text evidence="1">Belongs to the methyltransferase superfamily.</text>
</comment>
<gene>
    <name evidence="5" type="ORF">SAMN04489732_101165</name>
</gene>
<proteinExistence type="inferred from homology"/>
<dbReference type="PANTHER" id="PTHR44942:SF4">
    <property type="entry name" value="METHYLTRANSFERASE TYPE 11 DOMAIN-CONTAINING PROTEIN"/>
    <property type="match status" value="1"/>
</dbReference>
<dbReference type="InterPro" id="IPR051052">
    <property type="entry name" value="Diverse_substrate_MTase"/>
</dbReference>
<name>A0A1H8Q2L4_9PSEU</name>
<dbReference type="STRING" id="394193.SAMN04489732_101165"/>
<reference evidence="5 6" key="1">
    <citation type="submission" date="2016-10" db="EMBL/GenBank/DDBJ databases">
        <authorList>
            <person name="de Groot N.N."/>
        </authorList>
    </citation>
    <scope>NUCLEOTIDE SEQUENCE [LARGE SCALE GENOMIC DNA]</scope>
    <source>
        <strain evidence="5 6">DSM 44993</strain>
    </source>
</reference>
<keyword evidence="2 5" id="KW-0489">Methyltransferase</keyword>
<accession>A0A1H8Q2L4</accession>